<evidence type="ECO:0000256" key="2">
    <source>
        <dbReference type="SAM" id="SignalP"/>
    </source>
</evidence>
<gene>
    <name evidence="3" type="ORF">BBBOND_0205980</name>
</gene>
<evidence type="ECO:0000256" key="1">
    <source>
        <dbReference type="SAM" id="MobiDB-lite"/>
    </source>
</evidence>
<evidence type="ECO:0000313" key="3">
    <source>
        <dbReference type="EMBL" id="CDR95440.1"/>
    </source>
</evidence>
<feature type="compositionally biased region" description="Low complexity" evidence="1">
    <location>
        <begin position="273"/>
        <end position="286"/>
    </location>
</feature>
<sequence length="362" mass="39605">MLLTKFYFVALWFSIAQVVGASPGEDGETAPAPRADAQQSAVGARTLREEFIILRDFIEAWDIDLTEIQEPQVLAAKTDLESLAKKTVNELFTFIVNIYTHQEIFTEKTEQDASVPNYKGVDRYRFLKAIVYSMGKKFMALDAYLKKESTKKMADDIKRQMIKLNFAKRMEFRKITSLQRISKLVDDSYESEEAPIKKLLQLFVAVDAALKDLGTPDADPFASAYVESSGVGEELQEVDKVALAEAVERSYELVPQQENLDALIIDLGPSATGDQATAARTTTQSAVEEGTSGHLPQPAGSQGPRSDDAERGVPETGVTGSGPDSATSSLRQEGEVQTTTKPSSAFCSFVTATLFVSIAFAL</sequence>
<dbReference type="AlphaFoldDB" id="A0A061DCA8"/>
<protein>
    <recommendedName>
        <fullName evidence="5">Merozoite surface glycoprotein gp45</fullName>
    </recommendedName>
</protein>
<dbReference type="RefSeq" id="XP_012767626.1">
    <property type="nucleotide sequence ID" value="XM_012912172.1"/>
</dbReference>
<feature type="chain" id="PRO_5001596212" description="Merozoite surface glycoprotein gp45" evidence="2">
    <location>
        <begin position="22"/>
        <end position="362"/>
    </location>
</feature>
<evidence type="ECO:0000313" key="4">
    <source>
        <dbReference type="Proteomes" id="UP000033188"/>
    </source>
</evidence>
<feature type="region of interest" description="Disordered" evidence="1">
    <location>
        <begin position="273"/>
        <end position="342"/>
    </location>
</feature>
<dbReference type="OrthoDB" id="10658736at2759"/>
<feature type="signal peptide" evidence="2">
    <location>
        <begin position="1"/>
        <end position="21"/>
    </location>
</feature>
<dbReference type="KEGG" id="bbig:BBBOND_0205980"/>
<keyword evidence="4" id="KW-1185">Reference proteome</keyword>
<proteinExistence type="predicted"/>
<name>A0A061DCA8_BABBI</name>
<evidence type="ECO:0008006" key="5">
    <source>
        <dbReference type="Google" id="ProtNLM"/>
    </source>
</evidence>
<dbReference type="Proteomes" id="UP000033188">
    <property type="component" value="Chromosome 2"/>
</dbReference>
<accession>A0A061DCA8</accession>
<dbReference type="EMBL" id="LK391708">
    <property type="protein sequence ID" value="CDR95440.1"/>
    <property type="molecule type" value="Genomic_DNA"/>
</dbReference>
<dbReference type="VEuPathDB" id="PiroplasmaDB:BBBOND_0205980"/>
<feature type="compositionally biased region" description="Polar residues" evidence="1">
    <location>
        <begin position="322"/>
        <end position="342"/>
    </location>
</feature>
<dbReference type="GeneID" id="24563981"/>
<keyword evidence="2" id="KW-0732">Signal</keyword>
<reference evidence="4" key="1">
    <citation type="submission" date="2014-06" db="EMBL/GenBank/DDBJ databases">
        <authorList>
            <person name="Aslett M."/>
            <person name="De Silva N."/>
        </authorList>
    </citation>
    <scope>NUCLEOTIDE SEQUENCE [LARGE SCALE GENOMIC DNA]</scope>
    <source>
        <strain evidence="4">Bond</strain>
    </source>
</reference>
<organism evidence="3 4">
    <name type="scientific">Babesia bigemina</name>
    <dbReference type="NCBI Taxonomy" id="5866"/>
    <lineage>
        <taxon>Eukaryota</taxon>
        <taxon>Sar</taxon>
        <taxon>Alveolata</taxon>
        <taxon>Apicomplexa</taxon>
        <taxon>Aconoidasida</taxon>
        <taxon>Piroplasmida</taxon>
        <taxon>Babesiidae</taxon>
        <taxon>Babesia</taxon>
    </lineage>
</organism>